<gene>
    <name evidence="1" type="ORF">BW900_16415</name>
</gene>
<comment type="caution">
    <text evidence="1">The sequence shown here is derived from an EMBL/GenBank/DDBJ whole genome shotgun (WGS) entry which is preliminary data.</text>
</comment>
<reference evidence="1 2" key="1">
    <citation type="submission" date="2017-01" db="EMBL/GenBank/DDBJ databases">
        <title>Bacillus cereus isolates.</title>
        <authorList>
            <person name="Beno S.M."/>
        </authorList>
    </citation>
    <scope>NUCLEOTIDE SEQUENCE [LARGE SCALE GENOMIC DNA]</scope>
    <source>
        <strain evidence="1 2">FSL W7-1108</strain>
    </source>
</reference>
<dbReference type="Gene3D" id="3.40.91.20">
    <property type="match status" value="1"/>
</dbReference>
<dbReference type="GO" id="GO:0000287">
    <property type="term" value="F:magnesium ion binding"/>
    <property type="evidence" value="ECO:0007669"/>
    <property type="project" value="InterPro"/>
</dbReference>
<dbReference type="GO" id="GO:0009307">
    <property type="term" value="P:DNA restriction-modification system"/>
    <property type="evidence" value="ECO:0007669"/>
    <property type="project" value="InterPro"/>
</dbReference>
<dbReference type="InterPro" id="IPR015278">
    <property type="entry name" value="BglII-like"/>
</dbReference>
<dbReference type="EMBL" id="MUAI01000013">
    <property type="protein sequence ID" value="OOR05660.1"/>
    <property type="molecule type" value="Genomic_DNA"/>
</dbReference>
<dbReference type="InterPro" id="IPR011338">
    <property type="entry name" value="BamHI/BglII/BstY"/>
</dbReference>
<dbReference type="InterPro" id="IPR011335">
    <property type="entry name" value="Restrct_endonuc-II-like"/>
</dbReference>
<evidence type="ECO:0000313" key="2">
    <source>
        <dbReference type="Proteomes" id="UP000190696"/>
    </source>
</evidence>
<name>A0A1S9T6V3_BACMY</name>
<proteinExistence type="predicted"/>
<dbReference type="Pfam" id="PF09195">
    <property type="entry name" value="Endonuc-BglII"/>
    <property type="match status" value="1"/>
</dbReference>
<dbReference type="GO" id="GO:0003677">
    <property type="term" value="F:DNA binding"/>
    <property type="evidence" value="ECO:0007669"/>
    <property type="project" value="InterPro"/>
</dbReference>
<dbReference type="SUPFAM" id="SSF52980">
    <property type="entry name" value="Restriction endonuclease-like"/>
    <property type="match status" value="1"/>
</dbReference>
<evidence type="ECO:0008006" key="3">
    <source>
        <dbReference type="Google" id="ProtNLM"/>
    </source>
</evidence>
<evidence type="ECO:0000313" key="1">
    <source>
        <dbReference type="EMBL" id="OOR05660.1"/>
    </source>
</evidence>
<dbReference type="Proteomes" id="UP000190696">
    <property type="component" value="Unassembled WGS sequence"/>
</dbReference>
<sequence length="259" mass="30010">MLSVSKIHADKWALSDSCELKVAEETFFRNSDLFLKNQNDIKNEISSIINKEVTNQVLSVQIKMIRKEETFIKRINATKLNIGIRASFKKSRLNFRYEVTHNEGVFYDSNRSRGFDFSLIDETYNLVNFRNYCYGRRAIHNGPDKWKEELSKRKDWSNLSEQLFSDSEVGLDLKVKKINPTILGEIQFGNWALAHRDILKVISTQKETDVDLFIYITATGDLSKALSSSTVNFKNMESLLNEFKNVLSMPVWLIGIDFK</sequence>
<organism evidence="1 2">
    <name type="scientific">Bacillus mycoides</name>
    <dbReference type="NCBI Taxonomy" id="1405"/>
    <lineage>
        <taxon>Bacteria</taxon>
        <taxon>Bacillati</taxon>
        <taxon>Bacillota</taxon>
        <taxon>Bacilli</taxon>
        <taxon>Bacillales</taxon>
        <taxon>Bacillaceae</taxon>
        <taxon>Bacillus</taxon>
        <taxon>Bacillus cereus group</taxon>
    </lineage>
</organism>
<protein>
    <recommendedName>
        <fullName evidence="3">Restriction endonuclease</fullName>
    </recommendedName>
</protein>
<dbReference type="GO" id="GO:0009036">
    <property type="term" value="F:type II site-specific deoxyribonuclease activity"/>
    <property type="evidence" value="ECO:0007669"/>
    <property type="project" value="InterPro"/>
</dbReference>
<accession>A0A1S9T6V3</accession>
<dbReference type="AlphaFoldDB" id="A0A1S9T6V3"/>